<dbReference type="OrthoDB" id="1070929at2"/>
<accession>F0FB46</accession>
<feature type="region of interest" description="Disordered" evidence="2">
    <location>
        <begin position="128"/>
        <end position="151"/>
    </location>
</feature>
<evidence type="ECO:0000313" key="5">
    <source>
        <dbReference type="Proteomes" id="UP000005697"/>
    </source>
</evidence>
<evidence type="ECO:0000313" key="4">
    <source>
        <dbReference type="EMBL" id="EGC18614.1"/>
    </source>
</evidence>
<gene>
    <name evidence="4" type="ORF">HMPREF9141_2813</name>
</gene>
<dbReference type="eggNOG" id="COG0776">
    <property type="taxonomic scope" value="Bacteria"/>
</dbReference>
<keyword evidence="1 4" id="KW-0238">DNA-binding</keyword>
<dbReference type="SUPFAM" id="SSF47729">
    <property type="entry name" value="IHF-like DNA-binding proteins"/>
    <property type="match status" value="1"/>
</dbReference>
<sequence>MEKSLSYVLKEQKMTLGTMKGKSVFVAKPTDRRRVSHRAFCDEVARATTFTGAEVEAVLRLAAETARKHVEQGETVDFGDIGSLTPSFRSKAVERAEDFNAQKHITRPVVKLRPSARYFTLSGVSYERVEKKEKKEKKNPEPQHSGPSAGE</sequence>
<dbReference type="HOGENOM" id="CLU_112331_4_0_10"/>
<reference evidence="4 5" key="1">
    <citation type="submission" date="2011-01" db="EMBL/GenBank/DDBJ databases">
        <authorList>
            <person name="Muzny D."/>
            <person name="Qin X."/>
            <person name="Deng J."/>
            <person name="Jiang H."/>
            <person name="Liu Y."/>
            <person name="Qu J."/>
            <person name="Song X.-Z."/>
            <person name="Zhang L."/>
            <person name="Thornton R."/>
            <person name="Coyle M."/>
            <person name="Francisco L."/>
            <person name="Jackson L."/>
            <person name="Javaid M."/>
            <person name="Korchina V."/>
            <person name="Kovar C."/>
            <person name="Mata R."/>
            <person name="Mathew T."/>
            <person name="Ngo R."/>
            <person name="Nguyen L."/>
            <person name="Nguyen N."/>
            <person name="Okwuonu G."/>
            <person name="Ongeri F."/>
            <person name="Pham C."/>
            <person name="Simmons D."/>
            <person name="Wilczek-Boney K."/>
            <person name="Hale W."/>
            <person name="Jakkamsetti A."/>
            <person name="Pham P."/>
            <person name="Ruth R."/>
            <person name="San Lucas F."/>
            <person name="Warren J."/>
            <person name="Zhang J."/>
            <person name="Zhao Z."/>
            <person name="Zhou C."/>
            <person name="Zhu D."/>
            <person name="Lee S."/>
            <person name="Bess C."/>
            <person name="Blankenburg K."/>
            <person name="Forbes L."/>
            <person name="Fu Q."/>
            <person name="Gubbala S."/>
            <person name="Hirani K."/>
            <person name="Jayaseelan J.C."/>
            <person name="Lara F."/>
            <person name="Munidasa M."/>
            <person name="Palculict T."/>
            <person name="Patil S."/>
            <person name="Pu L.-L."/>
            <person name="Saada N."/>
            <person name="Tang L."/>
            <person name="Weissenberger G."/>
            <person name="Zhu Y."/>
            <person name="Hemphill L."/>
            <person name="Shang Y."/>
            <person name="Youmans B."/>
            <person name="Ayvaz T."/>
            <person name="Ross M."/>
            <person name="Santibanez J."/>
            <person name="Aqrawi P."/>
            <person name="Gross S."/>
            <person name="Joshi V."/>
            <person name="Fowler G."/>
            <person name="Nazareth L."/>
            <person name="Reid J."/>
            <person name="Worley K."/>
            <person name="Petrosino J."/>
            <person name="Highlander S."/>
            <person name="Gibbs R."/>
        </authorList>
    </citation>
    <scope>NUCLEOTIDE SEQUENCE [LARGE SCALE GENOMIC DNA]</scope>
    <source>
        <strain evidence="4 5">DSM 16608</strain>
    </source>
</reference>
<dbReference type="Pfam" id="PF18291">
    <property type="entry name" value="HU-HIG"/>
    <property type="match status" value="1"/>
</dbReference>
<evidence type="ECO:0000256" key="1">
    <source>
        <dbReference type="ARBA" id="ARBA00023125"/>
    </source>
</evidence>
<dbReference type="NCBIfam" id="TIGR01201">
    <property type="entry name" value="HU_rel"/>
    <property type="match status" value="1"/>
</dbReference>
<feature type="domain" description="HU" evidence="3">
    <location>
        <begin position="4"/>
        <end position="118"/>
    </location>
</feature>
<dbReference type="STRING" id="888743.HMPREF9141_2813"/>
<organism evidence="4 5">
    <name type="scientific">Prevotella multiformis DSM 16608</name>
    <dbReference type="NCBI Taxonomy" id="888743"/>
    <lineage>
        <taxon>Bacteria</taxon>
        <taxon>Pseudomonadati</taxon>
        <taxon>Bacteroidota</taxon>
        <taxon>Bacteroidia</taxon>
        <taxon>Bacteroidales</taxon>
        <taxon>Prevotellaceae</taxon>
        <taxon>Prevotella</taxon>
    </lineage>
</organism>
<dbReference type="RefSeq" id="WP_007369051.1">
    <property type="nucleotide sequence ID" value="NZ_GL872284.1"/>
</dbReference>
<dbReference type="GO" id="GO:0003677">
    <property type="term" value="F:DNA binding"/>
    <property type="evidence" value="ECO:0007669"/>
    <property type="project" value="UniProtKB-KW"/>
</dbReference>
<dbReference type="EMBL" id="AEWX01000049">
    <property type="protein sequence ID" value="EGC18614.1"/>
    <property type="molecule type" value="Genomic_DNA"/>
</dbReference>
<dbReference type="Gene3D" id="4.10.520.10">
    <property type="entry name" value="IHF-like DNA-binding proteins"/>
    <property type="match status" value="1"/>
</dbReference>
<name>F0FB46_9BACT</name>
<feature type="compositionally biased region" description="Basic and acidic residues" evidence="2">
    <location>
        <begin position="128"/>
        <end position="141"/>
    </location>
</feature>
<dbReference type="AlphaFoldDB" id="F0FB46"/>
<dbReference type="InterPro" id="IPR010992">
    <property type="entry name" value="IHF-like_DNA-bd_dom_sf"/>
</dbReference>
<protein>
    <submittedName>
        <fullName evidence="4">Putative DNA-binding protein</fullName>
    </submittedName>
</protein>
<dbReference type="InterPro" id="IPR005902">
    <property type="entry name" value="HU_DNA-bd_put"/>
</dbReference>
<keyword evidence="5" id="KW-1185">Reference proteome</keyword>
<evidence type="ECO:0000259" key="3">
    <source>
        <dbReference type="Pfam" id="PF18291"/>
    </source>
</evidence>
<comment type="caution">
    <text evidence="4">The sequence shown here is derived from an EMBL/GenBank/DDBJ whole genome shotgun (WGS) entry which is preliminary data.</text>
</comment>
<evidence type="ECO:0000256" key="2">
    <source>
        <dbReference type="SAM" id="MobiDB-lite"/>
    </source>
</evidence>
<dbReference type="InterPro" id="IPR041607">
    <property type="entry name" value="HU-HIG"/>
</dbReference>
<proteinExistence type="predicted"/>
<dbReference type="Proteomes" id="UP000005697">
    <property type="component" value="Unassembled WGS sequence"/>
</dbReference>